<evidence type="ECO:0000256" key="1">
    <source>
        <dbReference type="SAM" id="Phobius"/>
    </source>
</evidence>
<keyword evidence="4" id="KW-1185">Reference proteome</keyword>
<feature type="transmembrane region" description="Helical" evidence="1">
    <location>
        <begin position="90"/>
        <end position="109"/>
    </location>
</feature>
<comment type="caution">
    <text evidence="2">The sequence shown here is derived from an EMBL/GenBank/DDBJ whole genome shotgun (WGS) entry which is preliminary data.</text>
</comment>
<reference evidence="2" key="1">
    <citation type="submission" date="2017-01" db="EMBL/GenBank/DDBJ databases">
        <authorList>
            <person name="Mah S.A."/>
            <person name="Swanson W.J."/>
            <person name="Moy G.W."/>
            <person name="Vacquier V.D."/>
        </authorList>
    </citation>
    <scope>NUCLEOTIDE SEQUENCE [LARGE SCALE GENOMIC DNA]</scope>
    <source>
        <strain evidence="2">COL-18-3</strain>
    </source>
</reference>
<sequence length="110" mass="11399">MNCRDGSNSDSEDIIVKVNNDIVVHCSGTRLCLLTGDLVVRRVSNDGSTTFGCKTKQGANGSDTVCGVSVSTGNSLSGFLGGKPSNAQPLFGTSGFMSLITMLFIASFVL</sequence>
<dbReference type="Proteomes" id="UP000188320">
    <property type="component" value="Unassembled WGS sequence"/>
</dbReference>
<dbReference type="AlphaFoldDB" id="A0A1R1PPQ0"/>
<accession>A0A1R1PPQ0</accession>
<organism evidence="2 4">
    <name type="scientific">Zancudomyces culisetae</name>
    <name type="common">Gut fungus</name>
    <name type="synonym">Smittium culisetae</name>
    <dbReference type="NCBI Taxonomy" id="1213189"/>
    <lineage>
        <taxon>Eukaryota</taxon>
        <taxon>Fungi</taxon>
        <taxon>Fungi incertae sedis</taxon>
        <taxon>Zoopagomycota</taxon>
        <taxon>Kickxellomycotina</taxon>
        <taxon>Harpellomycetes</taxon>
        <taxon>Harpellales</taxon>
        <taxon>Legeriomycetaceae</taxon>
        <taxon>Zancudomyces</taxon>
    </lineage>
</organism>
<name>A0A1R1PPQ0_ZANCU</name>
<evidence type="ECO:0000313" key="4">
    <source>
        <dbReference type="Proteomes" id="UP000188320"/>
    </source>
</evidence>
<protein>
    <submittedName>
        <fullName evidence="2">Uncharacterized protein</fullName>
    </submittedName>
</protein>
<dbReference type="EMBL" id="LSSK01000389">
    <property type="protein sequence ID" value="OMH83518.1"/>
    <property type="molecule type" value="Genomic_DNA"/>
</dbReference>
<dbReference type="EMBL" id="LSSK01000561">
    <property type="protein sequence ID" value="OMH82929.1"/>
    <property type="molecule type" value="Genomic_DNA"/>
</dbReference>
<keyword evidence="1" id="KW-1133">Transmembrane helix</keyword>
<keyword evidence="1" id="KW-0812">Transmembrane</keyword>
<keyword evidence="1" id="KW-0472">Membrane</keyword>
<evidence type="ECO:0000313" key="2">
    <source>
        <dbReference type="EMBL" id="OMH82929.1"/>
    </source>
</evidence>
<evidence type="ECO:0000313" key="3">
    <source>
        <dbReference type="EMBL" id="OMH83518.1"/>
    </source>
</evidence>
<reference evidence="4" key="2">
    <citation type="submission" date="2017-01" db="EMBL/GenBank/DDBJ databases">
        <authorList>
            <person name="Wang Y."/>
            <person name="White M."/>
            <person name="Kvist S."/>
            <person name="Moncalvo J.-M."/>
        </authorList>
    </citation>
    <scope>NUCLEOTIDE SEQUENCE [LARGE SCALE GENOMIC DNA]</scope>
    <source>
        <strain evidence="4">COL-18-3</strain>
    </source>
</reference>
<proteinExistence type="predicted"/>
<gene>
    <name evidence="3" type="ORF">AX774_g2990</name>
    <name evidence="2" type="ORF">AX774_g3575</name>
</gene>